<dbReference type="InterPro" id="IPR007856">
    <property type="entry name" value="SapB_1"/>
</dbReference>
<dbReference type="InterPro" id="IPR008139">
    <property type="entry name" value="SaposinB_dom"/>
</dbReference>
<dbReference type="AlphaFoldDB" id="A0AAD4MJU6"/>
<evidence type="ECO:0000256" key="2">
    <source>
        <dbReference type="SAM" id="SignalP"/>
    </source>
</evidence>
<comment type="caution">
    <text evidence="4">The sequence shown here is derived from an EMBL/GenBank/DDBJ whole genome shotgun (WGS) entry which is preliminary data.</text>
</comment>
<keyword evidence="1" id="KW-1015">Disulfide bond</keyword>
<dbReference type="SMART" id="SM00741">
    <property type="entry name" value="SapB"/>
    <property type="match status" value="2"/>
</dbReference>
<sequence>MKISYAILLASLSLFVAVSAERDAVGHLLKWYSTPKKNAVMFSSACTECQSIVKRIGDIIQDPTKIEELKMLLQLLCKETSYKDECLLFVDNIDKFLEKLLPHLHDPRAICHKLHICGDKKLEQFRRVGMFYASEYDSLVDGTRDVVCEECQFAARELRQLVEDPRTQAEVKHFLSVNVCAELGEYRGACDMLLDSFMPDFWAEIENVLRNPKQFCETLKLCYSPKDGEQKFFARKISKYLVYQVLKQ</sequence>
<name>A0AAD4MJU6_9BILA</name>
<dbReference type="PANTHER" id="PTHR11480:SF3">
    <property type="entry name" value="BCDNA.GH08312"/>
    <property type="match status" value="1"/>
</dbReference>
<proteinExistence type="predicted"/>
<evidence type="ECO:0000313" key="4">
    <source>
        <dbReference type="EMBL" id="KAI1697591.1"/>
    </source>
</evidence>
<feature type="signal peptide" evidence="2">
    <location>
        <begin position="1"/>
        <end position="20"/>
    </location>
</feature>
<dbReference type="InterPro" id="IPR051428">
    <property type="entry name" value="Sphingo_Act-Surfact_Prot"/>
</dbReference>
<keyword evidence="2" id="KW-0732">Signal</keyword>
<dbReference type="Pfam" id="PF05184">
    <property type="entry name" value="SapB_1"/>
    <property type="match status" value="1"/>
</dbReference>
<dbReference type="Gene3D" id="1.10.225.10">
    <property type="entry name" value="Saposin-like"/>
    <property type="match status" value="2"/>
</dbReference>
<dbReference type="PROSITE" id="PS50015">
    <property type="entry name" value="SAP_B"/>
    <property type="match status" value="2"/>
</dbReference>
<feature type="domain" description="Saposin B-type" evidence="3">
    <location>
        <begin position="42"/>
        <end position="121"/>
    </location>
</feature>
<accession>A0AAD4MJU6</accession>
<evidence type="ECO:0000313" key="5">
    <source>
        <dbReference type="Proteomes" id="UP001201812"/>
    </source>
</evidence>
<gene>
    <name evidence="4" type="ORF">DdX_18421</name>
</gene>
<feature type="chain" id="PRO_5042089084" evidence="2">
    <location>
        <begin position="21"/>
        <end position="248"/>
    </location>
</feature>
<dbReference type="GO" id="GO:0006629">
    <property type="term" value="P:lipid metabolic process"/>
    <property type="evidence" value="ECO:0007669"/>
    <property type="project" value="InterPro"/>
</dbReference>
<protein>
    <submittedName>
        <fullName evidence="4">Saposin-like type b, region 1 domain-containing protein</fullName>
    </submittedName>
</protein>
<keyword evidence="5" id="KW-1185">Reference proteome</keyword>
<evidence type="ECO:0000256" key="1">
    <source>
        <dbReference type="ARBA" id="ARBA00023157"/>
    </source>
</evidence>
<organism evidence="4 5">
    <name type="scientific">Ditylenchus destructor</name>
    <dbReference type="NCBI Taxonomy" id="166010"/>
    <lineage>
        <taxon>Eukaryota</taxon>
        <taxon>Metazoa</taxon>
        <taxon>Ecdysozoa</taxon>
        <taxon>Nematoda</taxon>
        <taxon>Chromadorea</taxon>
        <taxon>Rhabditida</taxon>
        <taxon>Tylenchina</taxon>
        <taxon>Tylenchomorpha</taxon>
        <taxon>Sphaerularioidea</taxon>
        <taxon>Anguinidae</taxon>
        <taxon>Anguininae</taxon>
        <taxon>Ditylenchus</taxon>
    </lineage>
</organism>
<reference evidence="4" key="1">
    <citation type="submission" date="2022-01" db="EMBL/GenBank/DDBJ databases">
        <title>Genome Sequence Resource for Two Populations of Ditylenchus destructor, the Migratory Endoparasitic Phytonematode.</title>
        <authorList>
            <person name="Zhang H."/>
            <person name="Lin R."/>
            <person name="Xie B."/>
        </authorList>
    </citation>
    <scope>NUCLEOTIDE SEQUENCE</scope>
    <source>
        <strain evidence="4">BazhouSP</strain>
    </source>
</reference>
<dbReference type="EMBL" id="JAKKPZ010000261">
    <property type="protein sequence ID" value="KAI1697591.1"/>
    <property type="molecule type" value="Genomic_DNA"/>
</dbReference>
<dbReference type="PANTHER" id="PTHR11480">
    <property type="entry name" value="SAPOSIN-RELATED"/>
    <property type="match status" value="1"/>
</dbReference>
<feature type="domain" description="Saposin B-type" evidence="3">
    <location>
        <begin position="144"/>
        <end position="226"/>
    </location>
</feature>
<evidence type="ECO:0000259" key="3">
    <source>
        <dbReference type="PROSITE" id="PS50015"/>
    </source>
</evidence>
<dbReference type="InterPro" id="IPR011001">
    <property type="entry name" value="Saposin-like"/>
</dbReference>
<dbReference type="SUPFAM" id="SSF47862">
    <property type="entry name" value="Saposin"/>
    <property type="match status" value="1"/>
</dbReference>
<dbReference type="Proteomes" id="UP001201812">
    <property type="component" value="Unassembled WGS sequence"/>
</dbReference>